<sequence length="86" mass="9349">MAAAQYALHHRGSESCPSPILLSSAGRQELCPSHGEPGVLIYAVTSQFGGDDDHGVWVRDLGEVTATMPSRYRGRESPYLKIVFDC</sequence>
<accession>A0A834M4N6</accession>
<protein>
    <submittedName>
        <fullName evidence="1">Uncharacterized protein</fullName>
    </submittedName>
</protein>
<reference evidence="1" key="1">
    <citation type="submission" date="2020-08" db="EMBL/GenBank/DDBJ databases">
        <title>Genome sequencing and assembly of the red palm weevil Rhynchophorus ferrugineus.</title>
        <authorList>
            <person name="Dias G.B."/>
            <person name="Bergman C.M."/>
            <person name="Manee M."/>
        </authorList>
    </citation>
    <scope>NUCLEOTIDE SEQUENCE</scope>
    <source>
        <strain evidence="1">AA-2017</strain>
        <tissue evidence="1">Whole larva</tissue>
    </source>
</reference>
<dbReference type="Proteomes" id="UP000625711">
    <property type="component" value="Unassembled WGS sequence"/>
</dbReference>
<keyword evidence="2" id="KW-1185">Reference proteome</keyword>
<comment type="caution">
    <text evidence="1">The sequence shown here is derived from an EMBL/GenBank/DDBJ whole genome shotgun (WGS) entry which is preliminary data.</text>
</comment>
<organism evidence="1 2">
    <name type="scientific">Rhynchophorus ferrugineus</name>
    <name type="common">Red palm weevil</name>
    <name type="synonym">Curculio ferrugineus</name>
    <dbReference type="NCBI Taxonomy" id="354439"/>
    <lineage>
        <taxon>Eukaryota</taxon>
        <taxon>Metazoa</taxon>
        <taxon>Ecdysozoa</taxon>
        <taxon>Arthropoda</taxon>
        <taxon>Hexapoda</taxon>
        <taxon>Insecta</taxon>
        <taxon>Pterygota</taxon>
        <taxon>Neoptera</taxon>
        <taxon>Endopterygota</taxon>
        <taxon>Coleoptera</taxon>
        <taxon>Polyphaga</taxon>
        <taxon>Cucujiformia</taxon>
        <taxon>Curculionidae</taxon>
        <taxon>Dryophthorinae</taxon>
        <taxon>Rhynchophorus</taxon>
    </lineage>
</organism>
<evidence type="ECO:0000313" key="2">
    <source>
        <dbReference type="Proteomes" id="UP000625711"/>
    </source>
</evidence>
<gene>
    <name evidence="1" type="ORF">GWI33_015267</name>
</gene>
<evidence type="ECO:0000313" key="1">
    <source>
        <dbReference type="EMBL" id="KAF7271901.1"/>
    </source>
</evidence>
<dbReference type="AlphaFoldDB" id="A0A834M4N6"/>
<dbReference type="EMBL" id="JAACXV010013880">
    <property type="protein sequence ID" value="KAF7271901.1"/>
    <property type="molecule type" value="Genomic_DNA"/>
</dbReference>
<proteinExistence type="predicted"/>
<name>A0A834M4N6_RHYFE</name>